<feature type="compositionally biased region" description="Basic and acidic residues" evidence="1">
    <location>
        <begin position="248"/>
        <end position="262"/>
    </location>
</feature>
<gene>
    <name evidence="2" type="ORF">UFOPK3992_00913</name>
</gene>
<accession>A0A6J7PHH5</accession>
<dbReference type="EMBL" id="CAFBOZ010000116">
    <property type="protein sequence ID" value="CAB5004856.1"/>
    <property type="molecule type" value="Genomic_DNA"/>
</dbReference>
<sequence>MTPETMGLITEAEAGSSTARAYDLIRSTLDSAFVPSIYQSLATCPPVLDAAVEVLPRVVALARDADFPARVCALAATALEVEAAGSTRPRLALSDASRDVILGYRAANPLNLLLVLALLGTGIHDWPDVMTEVSAPTDDHLTLDDQITRAHGGVLLPGLWRGLLALSSAEDPWSEVHAFAASGQLPGLRAEVRSLAEQVLYEGHFASDTGQLGMPLPQELPHLTWFPTGIATMIVEAEVLISSSQTRPRPDRDQFNARLERT</sequence>
<proteinExistence type="predicted"/>
<protein>
    <submittedName>
        <fullName evidence="2">Unannotated protein</fullName>
    </submittedName>
</protein>
<evidence type="ECO:0000256" key="1">
    <source>
        <dbReference type="SAM" id="MobiDB-lite"/>
    </source>
</evidence>
<reference evidence="2" key="1">
    <citation type="submission" date="2020-05" db="EMBL/GenBank/DDBJ databases">
        <authorList>
            <person name="Chiriac C."/>
            <person name="Salcher M."/>
            <person name="Ghai R."/>
            <person name="Kavagutti S V."/>
        </authorList>
    </citation>
    <scope>NUCLEOTIDE SEQUENCE</scope>
</reference>
<dbReference type="AlphaFoldDB" id="A0A6J7PHH5"/>
<organism evidence="2">
    <name type="scientific">freshwater metagenome</name>
    <dbReference type="NCBI Taxonomy" id="449393"/>
    <lineage>
        <taxon>unclassified sequences</taxon>
        <taxon>metagenomes</taxon>
        <taxon>ecological metagenomes</taxon>
    </lineage>
</organism>
<evidence type="ECO:0000313" key="2">
    <source>
        <dbReference type="EMBL" id="CAB5004856.1"/>
    </source>
</evidence>
<name>A0A6J7PHH5_9ZZZZ</name>
<feature type="region of interest" description="Disordered" evidence="1">
    <location>
        <begin position="243"/>
        <end position="262"/>
    </location>
</feature>